<dbReference type="PANTHER" id="PTHR20883:SF49">
    <property type="entry name" value="PHYTANOYL-COA DIOXYGENASE"/>
    <property type="match status" value="1"/>
</dbReference>
<dbReference type="GO" id="GO:0016706">
    <property type="term" value="F:2-oxoglutarate-dependent dioxygenase activity"/>
    <property type="evidence" value="ECO:0007669"/>
    <property type="project" value="UniProtKB-ARBA"/>
</dbReference>
<dbReference type="OrthoDB" id="9814777at2"/>
<accession>A0A3S0J6I9</accession>
<name>A0A3S0J6I9_9BURK</name>
<dbReference type="PANTHER" id="PTHR20883">
    <property type="entry name" value="PHYTANOYL-COA DIOXYGENASE DOMAIN CONTAINING 1"/>
    <property type="match status" value="1"/>
</dbReference>
<reference evidence="1 2" key="1">
    <citation type="submission" date="2018-12" db="EMBL/GenBank/DDBJ databases">
        <title>The genome of Variovorax gossypii DSM 100435.</title>
        <authorList>
            <person name="Gao J."/>
            <person name="Sun J."/>
        </authorList>
    </citation>
    <scope>NUCLEOTIDE SEQUENCE [LARGE SCALE GENOMIC DNA]</scope>
    <source>
        <strain evidence="1 2">DSM 100435</strain>
    </source>
</reference>
<keyword evidence="1" id="KW-0223">Dioxygenase</keyword>
<dbReference type="AlphaFoldDB" id="A0A3S0J6I9"/>
<dbReference type="Proteomes" id="UP000267418">
    <property type="component" value="Unassembled WGS sequence"/>
</dbReference>
<keyword evidence="2" id="KW-1185">Reference proteome</keyword>
<protein>
    <submittedName>
        <fullName evidence="1">Phytanoyl-CoA dioxygenase</fullName>
    </submittedName>
</protein>
<organism evidence="1 2">
    <name type="scientific">Variovorax gossypii</name>
    <dbReference type="NCBI Taxonomy" id="1679495"/>
    <lineage>
        <taxon>Bacteria</taxon>
        <taxon>Pseudomonadati</taxon>
        <taxon>Pseudomonadota</taxon>
        <taxon>Betaproteobacteria</taxon>
        <taxon>Burkholderiales</taxon>
        <taxon>Comamonadaceae</taxon>
        <taxon>Variovorax</taxon>
    </lineage>
</organism>
<sequence>MSNPLLRGVSFDERLRFLRDGVVCLRGIVSPGWIELARDGIEQRHDGVLQRVVSESGASEIAGQLTVTRRLRWICDQLLFDKDVSAATATPWHQDMSYGLADSHRIVHLWMPVDHMPRETAPEVVRGSHLWKTGYRRGGWIGPADDEAQAPELPDIEANRGAFDIVGYEVDPGDVVAFNHRSLHHAGPVMSFGEKHRAFAILCADDELLAMRQPSRQPAAEAFRAA</sequence>
<evidence type="ECO:0000313" key="1">
    <source>
        <dbReference type="EMBL" id="RTQ32558.1"/>
    </source>
</evidence>
<dbReference type="Pfam" id="PF05721">
    <property type="entry name" value="PhyH"/>
    <property type="match status" value="1"/>
</dbReference>
<dbReference type="RefSeq" id="WP_126472461.1">
    <property type="nucleotide sequence ID" value="NZ_RXOE01000006.1"/>
</dbReference>
<dbReference type="InterPro" id="IPR008775">
    <property type="entry name" value="Phytyl_CoA_dOase-like"/>
</dbReference>
<dbReference type="GO" id="GO:0005506">
    <property type="term" value="F:iron ion binding"/>
    <property type="evidence" value="ECO:0007669"/>
    <property type="project" value="UniProtKB-ARBA"/>
</dbReference>
<dbReference type="SUPFAM" id="SSF51197">
    <property type="entry name" value="Clavaminate synthase-like"/>
    <property type="match status" value="1"/>
</dbReference>
<keyword evidence="1" id="KW-0560">Oxidoreductase</keyword>
<gene>
    <name evidence="1" type="ORF">EJP69_21715</name>
</gene>
<evidence type="ECO:0000313" key="2">
    <source>
        <dbReference type="Proteomes" id="UP000267418"/>
    </source>
</evidence>
<proteinExistence type="predicted"/>
<dbReference type="Gene3D" id="2.60.120.620">
    <property type="entry name" value="q2cbj1_9rhob like domain"/>
    <property type="match status" value="1"/>
</dbReference>
<dbReference type="EMBL" id="RXOE01000006">
    <property type="protein sequence ID" value="RTQ32558.1"/>
    <property type="molecule type" value="Genomic_DNA"/>
</dbReference>
<comment type="caution">
    <text evidence="1">The sequence shown here is derived from an EMBL/GenBank/DDBJ whole genome shotgun (WGS) entry which is preliminary data.</text>
</comment>